<evidence type="ECO:0008006" key="4">
    <source>
        <dbReference type="Google" id="ProtNLM"/>
    </source>
</evidence>
<dbReference type="SUPFAM" id="SSF56601">
    <property type="entry name" value="beta-lactamase/transpeptidase-like"/>
    <property type="match status" value="1"/>
</dbReference>
<protein>
    <recommendedName>
        <fullName evidence="4">Beta-lactamase-related domain-containing protein</fullName>
    </recommendedName>
</protein>
<accession>A0ABY0HFD5</accession>
<sequence length="185" mass="20083">MMLNTAPASPLTPPTLEARASSSGGDESRLQVGLGSSMTYENAASLLGTRPISLLREDFVLGDEWSTNHITVDDALSHRTGYPRHDPAVTGSARNSVRNLRNLPMSAEPQAGYQYSNKITEWCVSHPTLVASDVEGTGSITFSVVFDYAKYLPVMVTEAGVMSKAGHRELKTPRMLKALFPQPFI</sequence>
<dbReference type="Proteomes" id="UP000294003">
    <property type="component" value="Unassembled WGS sequence"/>
</dbReference>
<feature type="region of interest" description="Disordered" evidence="1">
    <location>
        <begin position="1"/>
        <end position="31"/>
    </location>
</feature>
<evidence type="ECO:0000313" key="2">
    <source>
        <dbReference type="EMBL" id="RYO91802.1"/>
    </source>
</evidence>
<organism evidence="2 3">
    <name type="scientific">Monosporascus cannonballus</name>
    <dbReference type="NCBI Taxonomy" id="155416"/>
    <lineage>
        <taxon>Eukaryota</taxon>
        <taxon>Fungi</taxon>
        <taxon>Dikarya</taxon>
        <taxon>Ascomycota</taxon>
        <taxon>Pezizomycotina</taxon>
        <taxon>Sordariomycetes</taxon>
        <taxon>Xylariomycetidae</taxon>
        <taxon>Xylariales</taxon>
        <taxon>Xylariales incertae sedis</taxon>
        <taxon>Monosporascus</taxon>
    </lineage>
</organism>
<keyword evidence="3" id="KW-1185">Reference proteome</keyword>
<dbReference type="EMBL" id="QJNS01000036">
    <property type="protein sequence ID" value="RYO91802.1"/>
    <property type="molecule type" value="Genomic_DNA"/>
</dbReference>
<comment type="caution">
    <text evidence="2">The sequence shown here is derived from an EMBL/GenBank/DDBJ whole genome shotgun (WGS) entry which is preliminary data.</text>
</comment>
<dbReference type="Gene3D" id="3.40.710.10">
    <property type="entry name" value="DD-peptidase/beta-lactamase superfamily"/>
    <property type="match status" value="1"/>
</dbReference>
<evidence type="ECO:0000256" key="1">
    <source>
        <dbReference type="SAM" id="MobiDB-lite"/>
    </source>
</evidence>
<feature type="compositionally biased region" description="Low complexity" evidence="1">
    <location>
        <begin position="1"/>
        <end position="18"/>
    </location>
</feature>
<gene>
    <name evidence="2" type="ORF">DL762_002021</name>
</gene>
<proteinExistence type="predicted"/>
<reference evidence="2 3" key="1">
    <citation type="submission" date="2018-06" db="EMBL/GenBank/DDBJ databases">
        <title>Complete Genomes of Monosporascus.</title>
        <authorList>
            <person name="Robinson A.J."/>
            <person name="Natvig D.O."/>
        </authorList>
    </citation>
    <scope>NUCLEOTIDE SEQUENCE [LARGE SCALE GENOMIC DNA]</scope>
    <source>
        <strain evidence="2 3">CBS 609.92</strain>
    </source>
</reference>
<evidence type="ECO:0000313" key="3">
    <source>
        <dbReference type="Proteomes" id="UP000294003"/>
    </source>
</evidence>
<name>A0ABY0HFD5_9PEZI</name>
<dbReference type="InterPro" id="IPR012338">
    <property type="entry name" value="Beta-lactam/transpept-like"/>
</dbReference>